<protein>
    <submittedName>
        <fullName evidence="2">1395_t:CDS:1</fullName>
    </submittedName>
</protein>
<sequence length="52" mass="6179">MSREKQNINLSETTQIVANPSLRKRNRRKSRELDYTGHNPIMTVKQRNRQAI</sequence>
<reference evidence="2" key="1">
    <citation type="submission" date="2021-06" db="EMBL/GenBank/DDBJ databases">
        <authorList>
            <person name="Kallberg Y."/>
            <person name="Tangrot J."/>
            <person name="Rosling A."/>
        </authorList>
    </citation>
    <scope>NUCLEOTIDE SEQUENCE</scope>
    <source>
        <strain evidence="2">IA702</strain>
    </source>
</reference>
<gene>
    <name evidence="2" type="ORF">POCULU_LOCUS7198</name>
</gene>
<feature type="region of interest" description="Disordered" evidence="1">
    <location>
        <begin position="1"/>
        <end position="52"/>
    </location>
</feature>
<evidence type="ECO:0000256" key="1">
    <source>
        <dbReference type="SAM" id="MobiDB-lite"/>
    </source>
</evidence>
<proteinExistence type="predicted"/>
<keyword evidence="3" id="KW-1185">Reference proteome</keyword>
<feature type="non-terminal residue" evidence="2">
    <location>
        <position position="1"/>
    </location>
</feature>
<comment type="caution">
    <text evidence="2">The sequence shown here is derived from an EMBL/GenBank/DDBJ whole genome shotgun (WGS) entry which is preliminary data.</text>
</comment>
<evidence type="ECO:0000313" key="2">
    <source>
        <dbReference type="EMBL" id="CAG8595574.1"/>
    </source>
</evidence>
<accession>A0A9N9CD17</accession>
<organism evidence="2 3">
    <name type="scientific">Paraglomus occultum</name>
    <dbReference type="NCBI Taxonomy" id="144539"/>
    <lineage>
        <taxon>Eukaryota</taxon>
        <taxon>Fungi</taxon>
        <taxon>Fungi incertae sedis</taxon>
        <taxon>Mucoromycota</taxon>
        <taxon>Glomeromycotina</taxon>
        <taxon>Glomeromycetes</taxon>
        <taxon>Paraglomerales</taxon>
        <taxon>Paraglomeraceae</taxon>
        <taxon>Paraglomus</taxon>
    </lineage>
</organism>
<feature type="compositionally biased region" description="Polar residues" evidence="1">
    <location>
        <begin position="7"/>
        <end position="18"/>
    </location>
</feature>
<name>A0A9N9CD17_9GLOM</name>
<dbReference type="Proteomes" id="UP000789572">
    <property type="component" value="Unassembled WGS sequence"/>
</dbReference>
<evidence type="ECO:0000313" key="3">
    <source>
        <dbReference type="Proteomes" id="UP000789572"/>
    </source>
</evidence>
<dbReference type="EMBL" id="CAJVPJ010001546">
    <property type="protein sequence ID" value="CAG8595574.1"/>
    <property type="molecule type" value="Genomic_DNA"/>
</dbReference>
<dbReference type="AlphaFoldDB" id="A0A9N9CD17"/>
<feature type="non-terminal residue" evidence="2">
    <location>
        <position position="52"/>
    </location>
</feature>